<dbReference type="OrthoDB" id="4849950at2759"/>
<feature type="signal peptide" evidence="2">
    <location>
        <begin position="1"/>
        <end position="21"/>
    </location>
</feature>
<evidence type="ECO:0000313" key="3">
    <source>
        <dbReference type="EMBL" id="TIC92892.1"/>
    </source>
</evidence>
<protein>
    <submittedName>
        <fullName evidence="3">Uncharacterized protein</fullName>
    </submittedName>
</protein>
<feature type="region of interest" description="Disordered" evidence="1">
    <location>
        <begin position="110"/>
        <end position="208"/>
    </location>
</feature>
<feature type="compositionally biased region" description="Acidic residues" evidence="1">
    <location>
        <begin position="182"/>
        <end position="196"/>
    </location>
</feature>
<evidence type="ECO:0000313" key="4">
    <source>
        <dbReference type="Proteomes" id="UP000305883"/>
    </source>
</evidence>
<organism evidence="3 4">
    <name type="scientific">Colletotrichum higginsianum</name>
    <dbReference type="NCBI Taxonomy" id="80884"/>
    <lineage>
        <taxon>Eukaryota</taxon>
        <taxon>Fungi</taxon>
        <taxon>Dikarya</taxon>
        <taxon>Ascomycota</taxon>
        <taxon>Pezizomycotina</taxon>
        <taxon>Sordariomycetes</taxon>
        <taxon>Hypocreomycetidae</taxon>
        <taxon>Glomerellales</taxon>
        <taxon>Glomerellaceae</taxon>
        <taxon>Colletotrichum</taxon>
        <taxon>Colletotrichum destructivum species complex</taxon>
    </lineage>
</organism>
<feature type="compositionally biased region" description="Low complexity" evidence="1">
    <location>
        <begin position="157"/>
        <end position="166"/>
    </location>
</feature>
<keyword evidence="2" id="KW-0732">Signal</keyword>
<dbReference type="EMBL" id="MWPZ01000008">
    <property type="protein sequence ID" value="TIC92892.1"/>
    <property type="molecule type" value="Genomic_DNA"/>
</dbReference>
<feature type="compositionally biased region" description="Low complexity" evidence="1">
    <location>
        <begin position="110"/>
        <end position="121"/>
    </location>
</feature>
<dbReference type="AlphaFoldDB" id="A0A4T0VL05"/>
<comment type="caution">
    <text evidence="3">The sequence shown here is derived from an EMBL/GenBank/DDBJ whole genome shotgun (WGS) entry which is preliminary data.</text>
</comment>
<accession>A0A4T0VL05</accession>
<feature type="chain" id="PRO_5020575873" evidence="2">
    <location>
        <begin position="22"/>
        <end position="295"/>
    </location>
</feature>
<evidence type="ECO:0000256" key="1">
    <source>
        <dbReference type="SAM" id="MobiDB-lite"/>
    </source>
</evidence>
<name>A0A4T0VL05_9PEZI</name>
<evidence type="ECO:0000256" key="2">
    <source>
        <dbReference type="SAM" id="SignalP"/>
    </source>
</evidence>
<gene>
    <name evidence="3" type="ORF">CH35J_009942</name>
</gene>
<dbReference type="Proteomes" id="UP000305883">
    <property type="component" value="Unassembled WGS sequence"/>
</dbReference>
<reference evidence="3 4" key="1">
    <citation type="journal article" date="2019" name="Genome Biol. Evol.">
        <title>Genomic Plasticity Mediated by Transposable Elements in the Plant Pathogenic Fungus Colletotrichum higginsianum.</title>
        <authorList>
            <person name="Tsushima A."/>
            <person name="Gan P."/>
            <person name="Kumakura N."/>
            <person name="Narusaka M."/>
            <person name="Takano Y."/>
            <person name="Narusaka Y."/>
            <person name="Shirasu K."/>
        </authorList>
    </citation>
    <scope>NUCLEOTIDE SEQUENCE [LARGE SCALE GENOMIC DNA]</scope>
    <source>
        <strain evidence="3 4">MAFF305635-RFP</strain>
    </source>
</reference>
<sequence>MVYQGSFLALALLSLTSFSSALPENLKGRTPPNPNTCACSPVAEQTPILSTKTETVHETFYHTASVSRQTITATITITRAPVIATETVHVTKSVDEQVTVTCTEVIIEGPDGTATTKTKPPGGHGEHTRTKTRTSHDGSETKPPHHDDDDEATKTNSGSATGTHTKSGGGGGGKPTHPPNGDDGDNDGHDDGDDGDGSTGPKPTSIHTCKHWNGTKCVKPTDGPSLTVVTSTAVATATATSVTTERALPTYSVCSVSVTLVTVYNTVTATVYQSISSPSTAPVHKPRAPTAVVSE</sequence>
<feature type="compositionally biased region" description="Basic and acidic residues" evidence="1">
    <location>
        <begin position="124"/>
        <end position="147"/>
    </location>
</feature>
<proteinExistence type="predicted"/>